<evidence type="ECO:0000313" key="1">
    <source>
        <dbReference type="EMBL" id="CAF0882109.1"/>
    </source>
</evidence>
<accession>A0A814CQ52</accession>
<name>A0A814CQ52_9BILA</name>
<comment type="caution">
    <text evidence="2">The sequence shown here is derived from an EMBL/GenBank/DDBJ whole genome shotgun (WGS) entry which is preliminary data.</text>
</comment>
<organism evidence="2 3">
    <name type="scientific">Rotaria sordida</name>
    <dbReference type="NCBI Taxonomy" id="392033"/>
    <lineage>
        <taxon>Eukaryota</taxon>
        <taxon>Metazoa</taxon>
        <taxon>Spiralia</taxon>
        <taxon>Gnathifera</taxon>
        <taxon>Rotifera</taxon>
        <taxon>Eurotatoria</taxon>
        <taxon>Bdelloidea</taxon>
        <taxon>Philodinida</taxon>
        <taxon>Philodinidae</taxon>
        <taxon>Rotaria</taxon>
    </lineage>
</organism>
<keyword evidence="3" id="KW-1185">Reference proteome</keyword>
<dbReference type="Proteomes" id="UP000663854">
    <property type="component" value="Unassembled WGS sequence"/>
</dbReference>
<protein>
    <submittedName>
        <fullName evidence="2">Uncharacterized protein</fullName>
    </submittedName>
</protein>
<dbReference type="Proteomes" id="UP000663870">
    <property type="component" value="Unassembled WGS sequence"/>
</dbReference>
<sequence length="69" mass="7791">MIHKENLSIPVVESNDDLVNDKDNNQITFDYSINTEIVDWIRRFSDDVVSYSLISTLSIAKSSSIVAIT</sequence>
<dbReference type="EMBL" id="CAJNOL010000223">
    <property type="protein sequence ID" value="CAF0944266.1"/>
    <property type="molecule type" value="Genomic_DNA"/>
</dbReference>
<proteinExistence type="predicted"/>
<dbReference type="AlphaFoldDB" id="A0A814CQ52"/>
<dbReference type="EMBL" id="CAJNOH010000116">
    <property type="protein sequence ID" value="CAF0882109.1"/>
    <property type="molecule type" value="Genomic_DNA"/>
</dbReference>
<reference evidence="2" key="1">
    <citation type="submission" date="2021-02" db="EMBL/GenBank/DDBJ databases">
        <authorList>
            <person name="Nowell W R."/>
        </authorList>
    </citation>
    <scope>NUCLEOTIDE SEQUENCE</scope>
</reference>
<evidence type="ECO:0000313" key="2">
    <source>
        <dbReference type="EMBL" id="CAF0944266.1"/>
    </source>
</evidence>
<evidence type="ECO:0000313" key="3">
    <source>
        <dbReference type="Proteomes" id="UP000663870"/>
    </source>
</evidence>
<gene>
    <name evidence="2" type="ORF">JXQ802_LOCUS11332</name>
    <name evidence="1" type="ORF">PYM288_LOCUS8591</name>
</gene>